<reference evidence="3" key="2">
    <citation type="submission" date="2025-09" db="UniProtKB">
        <authorList>
            <consortium name="Ensembl"/>
        </authorList>
    </citation>
    <scope>IDENTIFICATION</scope>
</reference>
<reference evidence="3" key="1">
    <citation type="submission" date="2025-08" db="UniProtKB">
        <authorList>
            <consortium name="Ensembl"/>
        </authorList>
    </citation>
    <scope>IDENTIFICATION</scope>
</reference>
<dbReference type="GO" id="GO:1900026">
    <property type="term" value="P:positive regulation of substrate adhesion-dependent cell spreading"/>
    <property type="evidence" value="ECO:0007669"/>
    <property type="project" value="TreeGrafter"/>
</dbReference>
<organism evidence="3 4">
    <name type="scientific">Gadus morhua</name>
    <name type="common">Atlantic cod</name>
    <dbReference type="NCBI Taxonomy" id="8049"/>
    <lineage>
        <taxon>Eukaryota</taxon>
        <taxon>Metazoa</taxon>
        <taxon>Chordata</taxon>
        <taxon>Craniata</taxon>
        <taxon>Vertebrata</taxon>
        <taxon>Euteleostomi</taxon>
        <taxon>Actinopterygii</taxon>
        <taxon>Neopterygii</taxon>
        <taxon>Teleostei</taxon>
        <taxon>Neoteleostei</taxon>
        <taxon>Acanthomorphata</taxon>
        <taxon>Zeiogadaria</taxon>
        <taxon>Gadariae</taxon>
        <taxon>Gadiformes</taxon>
        <taxon>Gadoidei</taxon>
        <taxon>Gadidae</taxon>
        <taxon>Gadus</taxon>
    </lineage>
</organism>
<accession>A0A8C5AI75</accession>
<feature type="region of interest" description="Disordered" evidence="1">
    <location>
        <begin position="90"/>
        <end position="180"/>
    </location>
</feature>
<dbReference type="Gene3D" id="2.30.29.30">
    <property type="entry name" value="Pleckstrin-homology domain (PH domain)/Phosphotyrosine-binding domain (PTB)"/>
    <property type="match status" value="1"/>
</dbReference>
<dbReference type="InterPro" id="IPR001849">
    <property type="entry name" value="PH_domain"/>
</dbReference>
<dbReference type="GO" id="GO:0015629">
    <property type="term" value="C:actin cytoskeleton"/>
    <property type="evidence" value="ECO:0007669"/>
    <property type="project" value="UniProtKB-ARBA"/>
</dbReference>
<name>A0A8C5AI75_GADMO</name>
<dbReference type="InterPro" id="IPR011993">
    <property type="entry name" value="PH-like_dom_sf"/>
</dbReference>
<dbReference type="InterPro" id="IPR052223">
    <property type="entry name" value="Actin_Cytoskeleton_Reg"/>
</dbReference>
<dbReference type="GO" id="GO:0051015">
    <property type="term" value="F:actin filament binding"/>
    <property type="evidence" value="ECO:0007669"/>
    <property type="project" value="TreeGrafter"/>
</dbReference>
<proteinExistence type="predicted"/>
<dbReference type="SMART" id="SM00233">
    <property type="entry name" value="PH"/>
    <property type="match status" value="1"/>
</dbReference>
<dbReference type="AlphaFoldDB" id="A0A8C5AI75"/>
<feature type="compositionally biased region" description="Basic and acidic residues" evidence="1">
    <location>
        <begin position="156"/>
        <end position="173"/>
    </location>
</feature>
<evidence type="ECO:0000256" key="1">
    <source>
        <dbReference type="SAM" id="MobiDB-lite"/>
    </source>
</evidence>
<dbReference type="PROSITE" id="PS50003">
    <property type="entry name" value="PH_DOMAIN"/>
    <property type="match status" value="1"/>
</dbReference>
<dbReference type="Proteomes" id="UP000694546">
    <property type="component" value="Chromosome 2"/>
</dbReference>
<evidence type="ECO:0000313" key="4">
    <source>
        <dbReference type="Proteomes" id="UP000694546"/>
    </source>
</evidence>
<sequence length="345" mass="38324">MSKMDDLGEWKKHWFVLTDAGLKYYRDSGAEEKDEPDGEIDLVSCLKVSEFDVEKNYGFQIQTREGMVTLSAMTAGIRRNWIEVLRKSVQPSRSPDLTQLPDSSSDKENSHGAPLLSTRRTSTRPNTSSPPQRRSNHVELSPLPVPAPSLPASQREAGEGQGREHSHWQEGRNLDSTSSQWEALLSRKGPAGSDSWQRMEEEIENKWEEFERLPLKEMKALPISSQSSGQPANEALHREVVRAVQFLICILSGINMRFQKRLLPLPPPNVSTRGKLSGKAECEKCKNRCAFTTASWSTAAFVTASLLRQVAARRCETSFNAAGPAVSVCCALVCYSPCVVCCPSN</sequence>
<evidence type="ECO:0000313" key="3">
    <source>
        <dbReference type="Ensembl" id="ENSGMOP00000031118.1"/>
    </source>
</evidence>
<keyword evidence="4" id="KW-1185">Reference proteome</keyword>
<feature type="compositionally biased region" description="Polar residues" evidence="1">
    <location>
        <begin position="90"/>
        <end position="103"/>
    </location>
</feature>
<protein>
    <submittedName>
        <fullName evidence="3">TRIO and F-actin binding protein b</fullName>
    </submittedName>
</protein>
<dbReference type="PANTHER" id="PTHR17271">
    <property type="entry name" value="PLECKSTRIN HOMOLOGY PH DOMAIN-CONTAINING PROTEIN"/>
    <property type="match status" value="1"/>
</dbReference>
<dbReference type="GeneTree" id="ENSGT00940000157340"/>
<dbReference type="Ensembl" id="ENSGMOT00000051952.1">
    <property type="protein sequence ID" value="ENSGMOP00000031118.1"/>
    <property type="gene ID" value="ENSGMOG00000026665.1"/>
</dbReference>
<feature type="domain" description="PH" evidence="2">
    <location>
        <begin position="1"/>
        <end position="90"/>
    </location>
</feature>
<dbReference type="Pfam" id="PF00169">
    <property type="entry name" value="PH"/>
    <property type="match status" value="1"/>
</dbReference>
<dbReference type="SUPFAM" id="SSF50729">
    <property type="entry name" value="PH domain-like"/>
    <property type="match status" value="1"/>
</dbReference>
<feature type="compositionally biased region" description="Low complexity" evidence="1">
    <location>
        <begin position="114"/>
        <end position="133"/>
    </location>
</feature>
<dbReference type="PANTHER" id="PTHR17271:SF10">
    <property type="entry name" value="TRIO AND F-ACTIN-BINDING PROTEIN"/>
    <property type="match status" value="1"/>
</dbReference>
<evidence type="ECO:0000259" key="2">
    <source>
        <dbReference type="PROSITE" id="PS50003"/>
    </source>
</evidence>